<feature type="domain" description="EGF-like" evidence="6">
    <location>
        <begin position="1371"/>
        <end position="1403"/>
    </location>
</feature>
<feature type="domain" description="EGF-like" evidence="6">
    <location>
        <begin position="415"/>
        <end position="445"/>
    </location>
</feature>
<keyword evidence="1 5" id="KW-0732">Signal</keyword>
<feature type="domain" description="EGF-like" evidence="6">
    <location>
        <begin position="677"/>
        <end position="708"/>
    </location>
</feature>
<organism evidence="7 8">
    <name type="scientific">Paramecium octaurelia</name>
    <dbReference type="NCBI Taxonomy" id="43137"/>
    <lineage>
        <taxon>Eukaryota</taxon>
        <taxon>Sar</taxon>
        <taxon>Alveolata</taxon>
        <taxon>Ciliophora</taxon>
        <taxon>Intramacronucleata</taxon>
        <taxon>Oligohymenophorea</taxon>
        <taxon>Peniculida</taxon>
        <taxon>Parameciidae</taxon>
        <taxon>Paramecium</taxon>
    </lineage>
</organism>
<comment type="caution">
    <text evidence="7">The sequence shown here is derived from an EMBL/GenBank/DDBJ whole genome shotgun (WGS) entry which is preliminary data.</text>
</comment>
<feature type="domain" description="EGF-like" evidence="6">
    <location>
        <begin position="1163"/>
        <end position="1197"/>
    </location>
</feature>
<keyword evidence="8" id="KW-1185">Reference proteome</keyword>
<keyword evidence="3" id="KW-1015">Disulfide bond</keyword>
<evidence type="ECO:0000256" key="5">
    <source>
        <dbReference type="SAM" id="SignalP"/>
    </source>
</evidence>
<evidence type="ECO:0000313" key="7">
    <source>
        <dbReference type="EMBL" id="CAD8170767.1"/>
    </source>
</evidence>
<keyword evidence="4" id="KW-0472">Membrane</keyword>
<dbReference type="CDD" id="cd00064">
    <property type="entry name" value="FU"/>
    <property type="match status" value="1"/>
</dbReference>
<sequence>MQFLLIIIVLAYVEVLYCQWQNNLALLTSNALFTQQTGPYASQQSGTFFQLYTQTTANFITCTNPQTSYITLNNNYPSVQTDQNYFLQSGYFVAFDLFFQGTWQNQGVKFKFGSFEFQYYYQQPSVYPLTNQFCDYQDVDVKTVNFTITSTNNEKIQFISQNFNDGQVSIRNLYVSSFNCFPSCSSCSGPGFNECTDCYFQTPTNGICPTCPQNQYYMKNIGCKPICDIGSSLIKQGFCQNYPTQTFITTQFTSNLSSPEILKWSLILDPLHVDNTLLPNIYVNYQYIYGIFKYNSGVYRYINELSSNYPTHLIGFKITLLIFNEIPLGCGIQININNMYYGSISREISGIQAHQLGVYEISDFGSYPTYSSVKKYVLVTYFDIPKIPLLFSAVGNFSDNSAGWGIMQIQVTTGYCPQYCKICEVPFKCKTCNNGYYYYKDGTCVSSCSRPYQKLNGTYCQDFDYETPYSQFLIQEYVSIANNPDQYSQYTLISKSGTNFLKGLDIYYSYWQSYRVFGGPFVWAQAKFKRVHNIVDPHHSLTIAFYILYGPTFPSNGYFIYTIENQPPVYKSTSYYTQYYSDGSKQDKVYERISHNTNTLTIYWECQGPDNEPINAYCGFYNYYIAVHKCKPYCLKCTDQNTCTQWNSTYNSTVVKFSIAECGSGQYYDKEQVRCIQCLMPCLSCISKLDCLSCQSTYTLSKLGCTCKYNQYEESNQCYDCPIECNQCLSLTYCIECLISNNRQLYNGQCNCIDGYYPIISNPQCLLCHQFCKTCTGPTFNECLTCNNIINIQNIGTTCKCPNGSYYQDSIQSCSNCHSSCQSCFSSAINGCLTCNSSLNRMLKGLKCECIPGYYELNNICTNCPNTEDSSLSQCYKLCNNNSQIWHTITCSSCDLGFQLQQGECQPICGDSLIKGYEQCEDNNNVFDDLCYNCQYQCPVHCVTCDQNTTLPCPDICGDGYITGIEECEDGNNIQYDGCYNCKFQCQPSCTKCIKGQCQECATAGWFIDPTVTPWQCKERCGDQLIVGTEQCEDGNTIDTDECKDCKYHCGIGCSSCNYTTNTCLSCEFPGFKPYFFFCVNICGDGLVATDPYGYYSEQCDDGNTINYDGCSSSCKYQCQLPPICISCVNNRCETCAGRYLLSENKICIPICENANIVGGCQNCFPIDSSPCLTCDTFGYGCIQCKPGYKKIDNFCQAICGDRIITDDEQCDDGNLILGDGCHFCQFSCQHSCLNCIQGLCYHCIHGYQLIQFKCYPICGDALQTSDEQCDQPNSEWCVNCQFKCDINCKICQFGTCQLCQVGFHMPPDGAKILHIWIRYKKLAQQTYQICLECYTGYYGFQCIPQLGDGIVVEEEICYDQNNQTINDRVECYSKCDINCISCIIGVCELCSKGFYLFNNKCIPDIITSILYVNADLNLCGDNKLGINEECEDGNTYPFDGCYQCKFQCDVNCINCQFGKCEGCNSGFILNSIYMCEPECGDGIVIPFTSEQCDEEAEGCLNCQFYCQPFCLQCNVQQCFQCFNGFSINQNECTPVCGDGILLSDFEECDDQNDEQFDGCFECRFQCQQNCEICEEGDEQCDDGNQIQYDGCNNCQYQCNQQCNICEEGICLECIIDYVLIDALCVLNQKKFINNTNTGSFNNNSNINGNANSNTNKSNEICRDSECAYSKKPNMKLTYNYQQFSYQYVDVSFDQEIKFSASVIKQQELFNISILDLEPKDYNITINTIQEVSFDLQNASYQLAVEIFPQLVNRPILFISLNQEVANSNNQTLQENNQSITLYIPKVISESVKSTSIKAQQSNKAFMIGAICLCVISLISGESSVVVETLNVLQYQSFLRFINIEYPENLFIYFQAQDLLSITSYLEFFELDDYLNFITRKEQQQYVDLNGKFKEYNIEADLFTNIFPQMIQFLGLITLLRFTKKIHNFLIKLLKYKKVIYYFQTTKSKILIAIINFTLYLGKSVKSLIRIRYLFNCNQIRQLIYLNSWDLIFKVILQLHYNRIDNIRSILTTVFAALIFLFYIQFLLQSLKQCSDIYNKNTKAKLEIKFITLDMCRTIFFHIVLILFQDQQFLQCVLLSVSSVCQCCLLYKYKQCSKWDKVTSILIEAILTVFSLSLFFYIEIEQVYISYENKVTLGFIHMNLLILSLAIVLAKQLIPKILSICKLLFKKKKPKVATEILFF</sequence>
<dbReference type="Pfam" id="PF13948">
    <property type="entry name" value="DUF4215"/>
    <property type="match status" value="8"/>
</dbReference>
<dbReference type="InterPro" id="IPR000742">
    <property type="entry name" value="EGF"/>
</dbReference>
<feature type="domain" description="EGF-like" evidence="6">
    <location>
        <begin position="774"/>
        <end position="815"/>
    </location>
</feature>
<dbReference type="SMART" id="SM00181">
    <property type="entry name" value="EGF"/>
    <property type="match status" value="10"/>
</dbReference>
<keyword evidence="4" id="KW-1133">Transmembrane helix</keyword>
<feature type="domain" description="EGF-like" evidence="6">
    <location>
        <begin position="724"/>
        <end position="766"/>
    </location>
</feature>
<evidence type="ECO:0000259" key="6">
    <source>
        <dbReference type="SMART" id="SM00181"/>
    </source>
</evidence>
<feature type="domain" description="EGF-like" evidence="6">
    <location>
        <begin position="1224"/>
        <end position="1256"/>
    </location>
</feature>
<dbReference type="NCBIfam" id="TIGR02232">
    <property type="entry name" value="myxo_disulf_rpt"/>
    <property type="match status" value="2"/>
</dbReference>
<feature type="transmembrane region" description="Helical" evidence="4">
    <location>
        <begin position="2105"/>
        <end position="2124"/>
    </location>
</feature>
<dbReference type="InterPro" id="IPR006212">
    <property type="entry name" value="Furin_repeat"/>
</dbReference>
<feature type="domain" description="EGF-like" evidence="6">
    <location>
        <begin position="1444"/>
        <end position="1477"/>
    </location>
</feature>
<dbReference type="InterPro" id="IPR011936">
    <property type="entry name" value="Myxo_disulph_rpt"/>
</dbReference>
<accession>A0A8S1V2K9</accession>
<feature type="transmembrane region" description="Helical" evidence="4">
    <location>
        <begin position="1940"/>
        <end position="1962"/>
    </location>
</feature>
<feature type="chain" id="PRO_5035833060" description="EGF-like domain-containing protein" evidence="5">
    <location>
        <begin position="19"/>
        <end position="2183"/>
    </location>
</feature>
<keyword evidence="2" id="KW-0677">Repeat</keyword>
<evidence type="ECO:0000256" key="1">
    <source>
        <dbReference type="ARBA" id="ARBA00022729"/>
    </source>
</evidence>
<dbReference type="OrthoDB" id="313494at2759"/>
<dbReference type="EMBL" id="CAJJDP010000056">
    <property type="protein sequence ID" value="CAD8170767.1"/>
    <property type="molecule type" value="Genomic_DNA"/>
</dbReference>
<feature type="domain" description="EGF-like" evidence="6">
    <location>
        <begin position="863"/>
        <end position="906"/>
    </location>
</feature>
<keyword evidence="4" id="KW-0812">Transmembrane</keyword>
<evidence type="ECO:0000256" key="3">
    <source>
        <dbReference type="ARBA" id="ARBA00023157"/>
    </source>
</evidence>
<proteinExistence type="predicted"/>
<dbReference type="PANTHER" id="PTHR38934">
    <property type="entry name" value="HYPHALLY REGULATED CELL WALL PROTEIN 1"/>
    <property type="match status" value="1"/>
</dbReference>
<feature type="transmembrane region" description="Helical" evidence="4">
    <location>
        <begin position="2136"/>
        <end position="2154"/>
    </location>
</feature>
<gene>
    <name evidence="7" type="ORF">POCTA_138.1.T0570043</name>
</gene>
<reference evidence="7" key="1">
    <citation type="submission" date="2021-01" db="EMBL/GenBank/DDBJ databases">
        <authorList>
            <consortium name="Genoscope - CEA"/>
            <person name="William W."/>
        </authorList>
    </citation>
    <scope>NUCLEOTIDE SEQUENCE</scope>
</reference>
<protein>
    <recommendedName>
        <fullName evidence="6">EGF-like domain-containing protein</fullName>
    </recommendedName>
</protein>
<dbReference type="SMART" id="SM00261">
    <property type="entry name" value="FU"/>
    <property type="match status" value="10"/>
</dbReference>
<dbReference type="Proteomes" id="UP000683925">
    <property type="component" value="Unassembled WGS sequence"/>
</dbReference>
<dbReference type="OMA" id="RDSECAY"/>
<evidence type="ECO:0000256" key="4">
    <source>
        <dbReference type="SAM" id="Phobius"/>
    </source>
</evidence>
<feature type="transmembrane region" description="Helical" evidence="4">
    <location>
        <begin position="2007"/>
        <end position="2028"/>
    </location>
</feature>
<dbReference type="PANTHER" id="PTHR38934:SF6">
    <property type="entry name" value="CHROMOSOME UNDETERMINED SCAFFOLD_176, WHOLE GENOME SHOTGUN SEQUENCE"/>
    <property type="match status" value="1"/>
</dbReference>
<feature type="signal peptide" evidence="5">
    <location>
        <begin position="1"/>
        <end position="18"/>
    </location>
</feature>
<name>A0A8S1V2K9_PAROT</name>
<feature type="domain" description="EGF-like" evidence="6">
    <location>
        <begin position="820"/>
        <end position="862"/>
    </location>
</feature>
<evidence type="ECO:0000313" key="8">
    <source>
        <dbReference type="Proteomes" id="UP000683925"/>
    </source>
</evidence>
<evidence type="ECO:0000256" key="2">
    <source>
        <dbReference type="ARBA" id="ARBA00022737"/>
    </source>
</evidence>